<evidence type="ECO:0008006" key="4">
    <source>
        <dbReference type="Google" id="ProtNLM"/>
    </source>
</evidence>
<reference evidence="2 3" key="1">
    <citation type="submission" date="2024-05" db="EMBL/GenBank/DDBJ databases">
        <title>Roseateles sp. DJS-2-20 16S ribosomal RNA gene Genome sequencing and assembly.</title>
        <authorList>
            <person name="Woo H."/>
        </authorList>
    </citation>
    <scope>NUCLEOTIDE SEQUENCE [LARGE SCALE GENOMIC DNA]</scope>
    <source>
        <strain evidence="2 3">DJS-2-20</strain>
    </source>
</reference>
<protein>
    <recommendedName>
        <fullName evidence="4">PEP-CTERM protein-sorting domain-containing protein</fullName>
    </recommendedName>
</protein>
<dbReference type="NCBIfam" id="TIGR04393">
    <property type="entry name" value="rpt_T5SS_PEPC"/>
    <property type="match status" value="3"/>
</dbReference>
<keyword evidence="3" id="KW-1185">Reference proteome</keyword>
<keyword evidence="1" id="KW-0732">Signal</keyword>
<dbReference type="EMBL" id="JBDPZD010000002">
    <property type="protein sequence ID" value="MEO3691542.1"/>
    <property type="molecule type" value="Genomic_DNA"/>
</dbReference>
<dbReference type="InterPro" id="IPR030895">
    <property type="entry name" value="T5SS_PEPC_rpt"/>
</dbReference>
<organism evidence="2 3">
    <name type="scientific">Roseateles paludis</name>
    <dbReference type="NCBI Taxonomy" id="3145238"/>
    <lineage>
        <taxon>Bacteria</taxon>
        <taxon>Pseudomonadati</taxon>
        <taxon>Pseudomonadota</taxon>
        <taxon>Betaproteobacteria</taxon>
        <taxon>Burkholderiales</taxon>
        <taxon>Sphaerotilaceae</taxon>
        <taxon>Roseateles</taxon>
    </lineage>
</organism>
<comment type="caution">
    <text evidence="2">The sequence shown here is derived from an EMBL/GenBank/DDBJ whole genome shotgun (WGS) entry which is preliminary data.</text>
</comment>
<sequence length="840" mass="84752">MKARLALLASLSLLASPAPAAQRWWTYIGGCGNADWLGVLAAPNSQGQISCWSTLAGGASGALPPLAADQVFLVNAQASAELLTPLAGASRTPFNASAQWLDARGSASFATGLMVDKGSLRLQLLTLGNELGEAEQRGRLLQNGGSVNLERALVRFGDYTLQSGTLTATEMLLQGNKPRYEQSGGTASFQRLVLEAPATGGDALLRHTGGALSIGALTLNSERLTGTTVDAQAGTSAQVDNLLTTGSQRSFINLGAGTSWQSLNATLAQAAYGVTRMQLAAGASWTVSELLVLASAGEAHLELSGGAQLSTHNTLLANQTMGSGELVLRDAGTRWHNDGVLVIGQARFGTVRVESGATVQSGALVLGDDGNARGALKLDGVGTRWDGGRLTVANVGQGDVTVRNGAQLATTSATVGNNVASSGLVDVRGGQALWAVSGTLSVGGAGSGRLNIGDGGQVQAGTLWMGAGGIVTLDGGSLTLAQGMTLNPGAGFVWQRGLLRYDAGDQQLGQGGLPKALSLGAQQRLEVAERLSLPTGSVLLLAGGSLQAKSLQLNGGVLAGDANGRLDMNSVPYLVGAGTAAVAVSGGTGKEHRIEATGSLLLGDLSRGDGIDFGGHLVVGSHLVSLNDADLAELNAKVFLDQGGRLASVNGIHLASDGVLLSEGSSQVQGAFVNDGRVVSNQGVLSFLGDVSGTGSFKGGVRLLAGFAPGGGTAGVDFGGGDLSLGEHAQLQLALGSGRAGHLRGIDALSLDGTLILQVDAGAASGGVFDLLDFAHAAGRFANVQVHGVATERVDLSQLYSTGEVRIAPVPEPASALLALGGLALLLARRRGLRSSLNTV</sequence>
<evidence type="ECO:0000256" key="1">
    <source>
        <dbReference type="SAM" id="SignalP"/>
    </source>
</evidence>
<dbReference type="Proteomes" id="UP001495147">
    <property type="component" value="Unassembled WGS sequence"/>
</dbReference>
<name>A0ABV0G1C7_9BURK</name>
<feature type="chain" id="PRO_5046631721" description="PEP-CTERM protein-sorting domain-containing protein" evidence="1">
    <location>
        <begin position="21"/>
        <end position="840"/>
    </location>
</feature>
<accession>A0ABV0G1C7</accession>
<feature type="signal peptide" evidence="1">
    <location>
        <begin position="1"/>
        <end position="20"/>
    </location>
</feature>
<gene>
    <name evidence="2" type="ORF">ABDJ85_08690</name>
</gene>
<evidence type="ECO:0000313" key="3">
    <source>
        <dbReference type="Proteomes" id="UP001495147"/>
    </source>
</evidence>
<evidence type="ECO:0000313" key="2">
    <source>
        <dbReference type="EMBL" id="MEO3691542.1"/>
    </source>
</evidence>
<proteinExistence type="predicted"/>
<dbReference type="RefSeq" id="WP_347704361.1">
    <property type="nucleotide sequence ID" value="NZ_JBDPZD010000002.1"/>
</dbReference>